<feature type="compositionally biased region" description="Low complexity" evidence="1">
    <location>
        <begin position="253"/>
        <end position="268"/>
    </location>
</feature>
<feature type="compositionally biased region" description="Polar residues" evidence="1">
    <location>
        <begin position="54"/>
        <end position="63"/>
    </location>
</feature>
<organism evidence="2 3">
    <name type="scientific">Mesorhabditis belari</name>
    <dbReference type="NCBI Taxonomy" id="2138241"/>
    <lineage>
        <taxon>Eukaryota</taxon>
        <taxon>Metazoa</taxon>
        <taxon>Ecdysozoa</taxon>
        <taxon>Nematoda</taxon>
        <taxon>Chromadorea</taxon>
        <taxon>Rhabditida</taxon>
        <taxon>Rhabditina</taxon>
        <taxon>Rhabditomorpha</taxon>
        <taxon>Rhabditoidea</taxon>
        <taxon>Rhabditidae</taxon>
        <taxon>Mesorhabditinae</taxon>
        <taxon>Mesorhabditis</taxon>
    </lineage>
</organism>
<accession>A0AAF3FBG2</accession>
<sequence length="314" mass="34107">MDSREVKIEQMDTGNEPTSPLGPLDPSRLRDMVVDQQHFPSQHHPPNVMPAGQMSWQSEQTMRPTHMQGIPMDVQQTSQGPPQSTPQGPIPPQSPMGSPAQMSMNPSHNPQSQQPQGYDALPGYPPHQQHQPPYQMPPQSPSGAQMPPTAGPMPSPGNPMYQQRMMQMQGQSIHPQQYPLYPQNGQWPQPGTAYPQGGPRVAAQPQGMPQQRPMPIHRVPFPGGPGYPAGVPQGAAFRGAPTRPGQYPPGAAPPGYGYPGQPSQGYPPQGIPAAYQRPPQSQPMRPYINSPQTAMMGANVTPKMPYSKKFTVSL</sequence>
<reference evidence="3" key="1">
    <citation type="submission" date="2024-02" db="UniProtKB">
        <authorList>
            <consortium name="WormBaseParasite"/>
        </authorList>
    </citation>
    <scope>IDENTIFICATION</scope>
</reference>
<feature type="region of interest" description="Disordered" evidence="1">
    <location>
        <begin position="236"/>
        <end position="300"/>
    </location>
</feature>
<feature type="compositionally biased region" description="Polar residues" evidence="1">
    <location>
        <begin position="278"/>
        <end position="293"/>
    </location>
</feature>
<evidence type="ECO:0000313" key="2">
    <source>
        <dbReference type="Proteomes" id="UP000887575"/>
    </source>
</evidence>
<dbReference type="WBParaSite" id="MBELARI_LOCUS4275">
    <property type="protein sequence ID" value="MBELARI_LOCUS4275"/>
    <property type="gene ID" value="MBELARI_LOCUS4275"/>
</dbReference>
<evidence type="ECO:0000256" key="1">
    <source>
        <dbReference type="SAM" id="MobiDB-lite"/>
    </source>
</evidence>
<evidence type="ECO:0000313" key="3">
    <source>
        <dbReference type="WBParaSite" id="MBELARI_LOCUS4275"/>
    </source>
</evidence>
<dbReference type="Proteomes" id="UP000887575">
    <property type="component" value="Unassembled WGS sequence"/>
</dbReference>
<proteinExistence type="predicted"/>
<feature type="compositionally biased region" description="Basic and acidic residues" evidence="1">
    <location>
        <begin position="1"/>
        <end position="10"/>
    </location>
</feature>
<keyword evidence="2" id="KW-1185">Reference proteome</keyword>
<name>A0AAF3FBG2_9BILA</name>
<feature type="compositionally biased region" description="Low complexity" evidence="1">
    <location>
        <begin position="75"/>
        <end position="87"/>
    </location>
</feature>
<feature type="region of interest" description="Disordered" evidence="1">
    <location>
        <begin position="1"/>
        <end position="161"/>
    </location>
</feature>
<dbReference type="AlphaFoldDB" id="A0AAF3FBG2"/>
<feature type="compositionally biased region" description="Low complexity" evidence="1">
    <location>
        <begin position="95"/>
        <end position="116"/>
    </location>
</feature>
<protein>
    <submittedName>
        <fullName evidence="3">Uncharacterized protein</fullName>
    </submittedName>
</protein>
<feature type="region of interest" description="Disordered" evidence="1">
    <location>
        <begin position="188"/>
        <end position="210"/>
    </location>
</feature>